<proteinExistence type="inferred from homology"/>
<gene>
    <name evidence="4" type="ORF">CTI12_AA421210</name>
</gene>
<keyword evidence="2" id="KW-0560">Oxidoreductase</keyword>
<protein>
    <recommendedName>
        <fullName evidence="3">Glyceraldehyde 3-phosphate dehydrogenase catalytic domain-containing protein</fullName>
    </recommendedName>
</protein>
<evidence type="ECO:0000313" key="5">
    <source>
        <dbReference type="Proteomes" id="UP000245207"/>
    </source>
</evidence>
<comment type="similarity">
    <text evidence="1">Belongs to the glyceraldehyde-3-phosphate dehydrogenase family.</text>
</comment>
<evidence type="ECO:0000259" key="3">
    <source>
        <dbReference type="Pfam" id="PF02800"/>
    </source>
</evidence>
<dbReference type="AlphaFoldDB" id="A0A2U1M4B2"/>
<evidence type="ECO:0000256" key="1">
    <source>
        <dbReference type="ARBA" id="ARBA00007406"/>
    </source>
</evidence>
<dbReference type="PANTHER" id="PTHR10836:SF132">
    <property type="entry name" value="GLYCERALDEHYDE-3-PHOSPHATE DEHYDROGENASE"/>
    <property type="match status" value="1"/>
</dbReference>
<dbReference type="InterPro" id="IPR020831">
    <property type="entry name" value="GlycerAld/Erythrose_P_DH"/>
</dbReference>
<feature type="domain" description="Glyceraldehyde 3-phosphate dehydrogenase catalytic" evidence="3">
    <location>
        <begin position="2"/>
        <end position="52"/>
    </location>
</feature>
<dbReference type="EMBL" id="PKPP01006577">
    <property type="protein sequence ID" value="PWA56078.1"/>
    <property type="molecule type" value="Genomic_DNA"/>
</dbReference>
<sequence length="88" mass="9873">MEESEGNLKGILGYTEDDVVSTDFIGDDRSRIFDAKVGIALKDNFVKLVLWYDNEWGYRLVGGRVTKNSDDPFGRLIRITPGVGRFTG</sequence>
<accession>A0A2U1M4B2</accession>
<dbReference type="SUPFAM" id="SSF55347">
    <property type="entry name" value="Glyceraldehyde-3-phosphate dehydrogenase-like, C-terminal domain"/>
    <property type="match status" value="1"/>
</dbReference>
<dbReference type="STRING" id="35608.A0A2U1M4B2"/>
<dbReference type="PANTHER" id="PTHR10836">
    <property type="entry name" value="GLYCERALDEHYDE 3-PHOSPHATE DEHYDROGENASE"/>
    <property type="match status" value="1"/>
</dbReference>
<comment type="caution">
    <text evidence="4">The sequence shown here is derived from an EMBL/GenBank/DDBJ whole genome shotgun (WGS) entry which is preliminary data.</text>
</comment>
<dbReference type="GO" id="GO:0005829">
    <property type="term" value="C:cytosol"/>
    <property type="evidence" value="ECO:0007669"/>
    <property type="project" value="TreeGrafter"/>
</dbReference>
<dbReference type="OrthoDB" id="1152826at2759"/>
<dbReference type="Gene3D" id="3.30.360.10">
    <property type="entry name" value="Dihydrodipicolinate Reductase, domain 2"/>
    <property type="match status" value="1"/>
</dbReference>
<dbReference type="InterPro" id="IPR020829">
    <property type="entry name" value="GlycerAld_3-P_DH_cat"/>
</dbReference>
<dbReference type="GO" id="GO:0004365">
    <property type="term" value="F:glyceraldehyde-3-phosphate dehydrogenase (NAD+) (phosphorylating) activity"/>
    <property type="evidence" value="ECO:0007669"/>
    <property type="project" value="TreeGrafter"/>
</dbReference>
<dbReference type="Proteomes" id="UP000245207">
    <property type="component" value="Unassembled WGS sequence"/>
</dbReference>
<reference evidence="4 5" key="1">
    <citation type="journal article" date="2018" name="Mol. Plant">
        <title>The genome of Artemisia annua provides insight into the evolution of Asteraceae family and artemisinin biosynthesis.</title>
        <authorList>
            <person name="Shen Q."/>
            <person name="Zhang L."/>
            <person name="Liao Z."/>
            <person name="Wang S."/>
            <person name="Yan T."/>
            <person name="Shi P."/>
            <person name="Liu M."/>
            <person name="Fu X."/>
            <person name="Pan Q."/>
            <person name="Wang Y."/>
            <person name="Lv Z."/>
            <person name="Lu X."/>
            <person name="Zhang F."/>
            <person name="Jiang W."/>
            <person name="Ma Y."/>
            <person name="Chen M."/>
            <person name="Hao X."/>
            <person name="Li L."/>
            <person name="Tang Y."/>
            <person name="Lv G."/>
            <person name="Zhou Y."/>
            <person name="Sun X."/>
            <person name="Brodelius P.E."/>
            <person name="Rose J.K.C."/>
            <person name="Tang K."/>
        </authorList>
    </citation>
    <scope>NUCLEOTIDE SEQUENCE [LARGE SCALE GENOMIC DNA]</scope>
    <source>
        <strain evidence="5">cv. Huhao1</strain>
        <tissue evidence="4">Leaf</tissue>
    </source>
</reference>
<dbReference type="Pfam" id="PF02800">
    <property type="entry name" value="Gp_dh_C"/>
    <property type="match status" value="1"/>
</dbReference>
<dbReference type="GO" id="GO:0006096">
    <property type="term" value="P:glycolytic process"/>
    <property type="evidence" value="ECO:0007669"/>
    <property type="project" value="TreeGrafter"/>
</dbReference>
<evidence type="ECO:0000313" key="4">
    <source>
        <dbReference type="EMBL" id="PWA56078.1"/>
    </source>
</evidence>
<organism evidence="4 5">
    <name type="scientific">Artemisia annua</name>
    <name type="common">Sweet wormwood</name>
    <dbReference type="NCBI Taxonomy" id="35608"/>
    <lineage>
        <taxon>Eukaryota</taxon>
        <taxon>Viridiplantae</taxon>
        <taxon>Streptophyta</taxon>
        <taxon>Embryophyta</taxon>
        <taxon>Tracheophyta</taxon>
        <taxon>Spermatophyta</taxon>
        <taxon>Magnoliopsida</taxon>
        <taxon>eudicotyledons</taxon>
        <taxon>Gunneridae</taxon>
        <taxon>Pentapetalae</taxon>
        <taxon>asterids</taxon>
        <taxon>campanulids</taxon>
        <taxon>Asterales</taxon>
        <taxon>Asteraceae</taxon>
        <taxon>Asteroideae</taxon>
        <taxon>Anthemideae</taxon>
        <taxon>Artemisiinae</taxon>
        <taxon>Artemisia</taxon>
    </lineage>
</organism>
<keyword evidence="5" id="KW-1185">Reference proteome</keyword>
<evidence type="ECO:0000256" key="2">
    <source>
        <dbReference type="ARBA" id="ARBA00023002"/>
    </source>
</evidence>
<name>A0A2U1M4B2_ARTAN</name>